<dbReference type="AlphaFoldDB" id="A0A455W7J5"/>
<dbReference type="EMBL" id="AP019537">
    <property type="protein sequence ID" value="BBJ05180.1"/>
    <property type="molecule type" value="Genomic_DNA"/>
</dbReference>
<dbReference type="InterPro" id="IPR003593">
    <property type="entry name" value="AAA+_ATPase"/>
</dbReference>
<dbReference type="PANTHER" id="PTHR35894:SF1">
    <property type="entry name" value="PHOSPHORIBULOKINASE _ URIDINE KINASE FAMILY"/>
    <property type="match status" value="1"/>
</dbReference>
<dbReference type="PANTHER" id="PTHR35894">
    <property type="entry name" value="GENERAL SECRETION PATHWAY PROTEIN A-RELATED"/>
    <property type="match status" value="1"/>
</dbReference>
<dbReference type="Gene3D" id="3.40.50.300">
    <property type="entry name" value="P-loop containing nucleotide triphosphate hydrolases"/>
    <property type="match status" value="1"/>
</dbReference>
<dbReference type="SUPFAM" id="SSF47413">
    <property type="entry name" value="lambda repressor-like DNA-binding domains"/>
    <property type="match status" value="1"/>
</dbReference>
<evidence type="ECO:0000259" key="1">
    <source>
        <dbReference type="PROSITE" id="PS50943"/>
    </source>
</evidence>
<dbReference type="InterPro" id="IPR049945">
    <property type="entry name" value="AAA_22"/>
</dbReference>
<accession>A0A455W7J5</accession>
<dbReference type="InterPro" id="IPR010982">
    <property type="entry name" value="Lambda_DNA-bd_dom_sf"/>
</dbReference>
<dbReference type="InterPro" id="IPR027417">
    <property type="entry name" value="P-loop_NTPase"/>
</dbReference>
<dbReference type="CDD" id="cd00093">
    <property type="entry name" value="HTH_XRE"/>
    <property type="match status" value="1"/>
</dbReference>
<dbReference type="PROSITE" id="PS50943">
    <property type="entry name" value="HTH_CROC1"/>
    <property type="match status" value="1"/>
</dbReference>
<sequence>MLKLKQALASVNKSQADLARALGVNRSTIAHLCNNNLWPKSVDRLELKQQIRSFLEKCGAAAATVSTAFDDETAHDDAPQSSMSVEDEQMLLRKQSLTPAAKQAFGLARDPFGDVYSADEMYLTPGSRYVREALRQTARHGGFVAICGESGAGKSTLRKDLTEWLTVNHTQTIVIEPYVLGMEDNDIKGKTLKSAHIAEAILAAAAPGQPVRRTQDARFRQVHESLKESHRSGNRHVLVIEEAHSLPIPTLKHLKRFYELEDGFSKLLGIVLIGQTELERKLDERDPRVREVVQRCELVKLLPLDNELEGYLEQRLSLAGKQLDELMDTTAVQALRNKLTGTNHSVLYPLAINNVLKAALNEAAELGLPQLTAELIAEV</sequence>
<reference evidence="2" key="1">
    <citation type="submission" date="2019-03" db="EMBL/GenBank/DDBJ databases">
        <title>Whole genome analysis of nitrate-reducing bacteria Marinobacter hydrocarbonoclasticus YB03.</title>
        <authorList>
            <person name="Azam A.H."/>
            <person name="Yuk S.R."/>
            <person name="Kamarisima K."/>
            <person name="Miyanaga K."/>
            <person name="Tanji Y."/>
        </authorList>
    </citation>
    <scope>NUCLEOTIDE SEQUENCE</scope>
    <source>
        <strain evidence="2">YB03</strain>
    </source>
</reference>
<feature type="domain" description="HTH cro/C1-type" evidence="1">
    <location>
        <begin position="4"/>
        <end position="32"/>
    </location>
</feature>
<name>A0A455W7J5_MARNT</name>
<dbReference type="SMART" id="SM00382">
    <property type="entry name" value="AAA"/>
    <property type="match status" value="1"/>
</dbReference>
<dbReference type="SUPFAM" id="SSF52540">
    <property type="entry name" value="P-loop containing nucleoside triphosphate hydrolases"/>
    <property type="match status" value="1"/>
</dbReference>
<organism evidence="2">
    <name type="scientific">Marinobacter nauticus</name>
    <name type="common">Marinobacter hydrocarbonoclasticus</name>
    <name type="synonym">Marinobacter aquaeolei</name>
    <dbReference type="NCBI Taxonomy" id="2743"/>
    <lineage>
        <taxon>Bacteria</taxon>
        <taxon>Pseudomonadati</taxon>
        <taxon>Pseudomonadota</taxon>
        <taxon>Gammaproteobacteria</taxon>
        <taxon>Pseudomonadales</taxon>
        <taxon>Marinobacteraceae</taxon>
        <taxon>Marinobacter</taxon>
    </lineage>
</organism>
<protein>
    <submittedName>
        <fullName evidence="2">ExeA protein</fullName>
    </submittedName>
</protein>
<gene>
    <name evidence="2" type="primary">eha</name>
    <name evidence="2" type="ORF">YBY_30290</name>
</gene>
<dbReference type="Pfam" id="PF01381">
    <property type="entry name" value="HTH_3"/>
    <property type="match status" value="1"/>
</dbReference>
<dbReference type="GO" id="GO:0003677">
    <property type="term" value="F:DNA binding"/>
    <property type="evidence" value="ECO:0007669"/>
    <property type="project" value="InterPro"/>
</dbReference>
<dbReference type="InterPro" id="IPR001387">
    <property type="entry name" value="Cro/C1-type_HTH"/>
</dbReference>
<dbReference type="GO" id="GO:0016887">
    <property type="term" value="F:ATP hydrolysis activity"/>
    <property type="evidence" value="ECO:0007669"/>
    <property type="project" value="InterPro"/>
</dbReference>
<proteinExistence type="predicted"/>
<dbReference type="Pfam" id="PF13401">
    <property type="entry name" value="AAA_22"/>
    <property type="match status" value="1"/>
</dbReference>
<dbReference type="InterPro" id="IPR052026">
    <property type="entry name" value="ExeA_AAA_ATPase_DNA-bind"/>
</dbReference>
<evidence type="ECO:0000313" key="2">
    <source>
        <dbReference type="EMBL" id="BBJ05180.1"/>
    </source>
</evidence>